<reference evidence="12 13" key="1">
    <citation type="journal article" date="2015" name="Genome Announc.">
        <title>Expanding the biotechnology potential of lactobacilli through comparative genomics of 213 strains and associated genera.</title>
        <authorList>
            <person name="Sun Z."/>
            <person name="Harris H.M."/>
            <person name="McCann A."/>
            <person name="Guo C."/>
            <person name="Argimon S."/>
            <person name="Zhang W."/>
            <person name="Yang X."/>
            <person name="Jeffery I.B."/>
            <person name="Cooney J.C."/>
            <person name="Kagawa T.F."/>
            <person name="Liu W."/>
            <person name="Song Y."/>
            <person name="Salvetti E."/>
            <person name="Wrobel A."/>
            <person name="Rasinkangas P."/>
            <person name="Parkhill J."/>
            <person name="Rea M.C."/>
            <person name="O'Sullivan O."/>
            <person name="Ritari J."/>
            <person name="Douillard F.P."/>
            <person name="Paul Ross R."/>
            <person name="Yang R."/>
            <person name="Briner A.E."/>
            <person name="Felis G.E."/>
            <person name="de Vos W.M."/>
            <person name="Barrangou R."/>
            <person name="Klaenhammer T.R."/>
            <person name="Caufield P.W."/>
            <person name="Cui Y."/>
            <person name="Zhang H."/>
            <person name="O'Toole P.W."/>
        </authorList>
    </citation>
    <scope>NUCLEOTIDE SEQUENCE [LARGE SCALE GENOMIC DNA]</scope>
    <source>
        <strain evidence="12 13">DSM 13145</strain>
    </source>
</reference>
<feature type="domain" description="Histidine kinase" evidence="11">
    <location>
        <begin position="118"/>
        <end position="320"/>
    </location>
</feature>
<dbReference type="Proteomes" id="UP000051445">
    <property type="component" value="Unassembled WGS sequence"/>
</dbReference>
<dbReference type="SMART" id="SM00387">
    <property type="entry name" value="HATPase_c"/>
    <property type="match status" value="1"/>
</dbReference>
<dbReference type="GO" id="GO:0016036">
    <property type="term" value="P:cellular response to phosphate starvation"/>
    <property type="evidence" value="ECO:0007669"/>
    <property type="project" value="TreeGrafter"/>
</dbReference>
<keyword evidence="4" id="KW-1003">Cell membrane</keyword>
<keyword evidence="13" id="KW-1185">Reference proteome</keyword>
<dbReference type="InterPro" id="IPR005467">
    <property type="entry name" value="His_kinase_dom"/>
</dbReference>
<dbReference type="EC" id="2.7.13.3" evidence="3"/>
<keyword evidence="9" id="KW-0902">Two-component regulatory system</keyword>
<evidence type="ECO:0000256" key="10">
    <source>
        <dbReference type="ARBA" id="ARBA00023136"/>
    </source>
</evidence>
<sequence>MKNNQFWRSQFKAALPLLIGYLLFITLIWLLTTLYYLSVAFLIDVIRFSLPLLIVWEALDCYQSAKRINALQHEKVITATNPVEAQLLNVVHSQKRSHQKAIRHLHNQQQMQLDHVELYSHEIKNSLTSLQAAAETSDAVPSQVVIHAVHQANDQLNMLLNDERLAMTNHDFNFEWISISALISDILKQNAPIFIHRQLAPQLINLNNVKILTDRKWLRFCIYQLLANAIKYSPQGATITIKWRRNCLLIIDHGEGISSSDLPRIYENGFSGHNGHQTTKSTGMGLYLVKKVTTQLNFNLTVSSQIGKGTTASLQFPTTNVRLTPSNDEVTN</sequence>
<dbReference type="RefSeq" id="WP_057749586.1">
    <property type="nucleotide sequence ID" value="NZ_AZER01000014.1"/>
</dbReference>
<dbReference type="GO" id="GO:0004721">
    <property type="term" value="F:phosphoprotein phosphatase activity"/>
    <property type="evidence" value="ECO:0007669"/>
    <property type="project" value="TreeGrafter"/>
</dbReference>
<dbReference type="PROSITE" id="PS50109">
    <property type="entry name" value="HIS_KIN"/>
    <property type="match status" value="1"/>
</dbReference>
<evidence type="ECO:0000256" key="9">
    <source>
        <dbReference type="ARBA" id="ARBA00023012"/>
    </source>
</evidence>
<keyword evidence="10" id="KW-0472">Membrane</keyword>
<evidence type="ECO:0000256" key="2">
    <source>
        <dbReference type="ARBA" id="ARBA00004651"/>
    </source>
</evidence>
<dbReference type="PATRIC" id="fig|1423746.3.peg.477"/>
<dbReference type="EMBL" id="AZER01000014">
    <property type="protein sequence ID" value="KRL27729.1"/>
    <property type="molecule type" value="Genomic_DNA"/>
</dbReference>
<dbReference type="STRING" id="1423746.FD27_GL000469"/>
<dbReference type="InterPro" id="IPR050351">
    <property type="entry name" value="BphY/WalK/GraS-like"/>
</dbReference>
<dbReference type="Pfam" id="PF02518">
    <property type="entry name" value="HATPase_c"/>
    <property type="match status" value="1"/>
</dbReference>
<dbReference type="GO" id="GO:0005886">
    <property type="term" value="C:plasma membrane"/>
    <property type="evidence" value="ECO:0007669"/>
    <property type="project" value="UniProtKB-SubCell"/>
</dbReference>
<keyword evidence="7 12" id="KW-0418">Kinase</keyword>
<dbReference type="OrthoDB" id="9780487at2"/>
<evidence type="ECO:0000256" key="5">
    <source>
        <dbReference type="ARBA" id="ARBA00022679"/>
    </source>
</evidence>
<dbReference type="AlphaFoldDB" id="A0A0R1P597"/>
<evidence type="ECO:0000256" key="1">
    <source>
        <dbReference type="ARBA" id="ARBA00000085"/>
    </source>
</evidence>
<dbReference type="InterPro" id="IPR036890">
    <property type="entry name" value="HATPase_C_sf"/>
</dbReference>
<keyword evidence="8" id="KW-1133">Transmembrane helix</keyword>
<organism evidence="12 13">
    <name type="scientific">Limosilactobacillus frumenti DSM 13145</name>
    <dbReference type="NCBI Taxonomy" id="1423746"/>
    <lineage>
        <taxon>Bacteria</taxon>
        <taxon>Bacillati</taxon>
        <taxon>Bacillota</taxon>
        <taxon>Bacilli</taxon>
        <taxon>Lactobacillales</taxon>
        <taxon>Lactobacillaceae</taxon>
        <taxon>Limosilactobacillus</taxon>
    </lineage>
</organism>
<proteinExistence type="predicted"/>
<evidence type="ECO:0000256" key="7">
    <source>
        <dbReference type="ARBA" id="ARBA00022777"/>
    </source>
</evidence>
<dbReference type="GO" id="GO:0000155">
    <property type="term" value="F:phosphorelay sensor kinase activity"/>
    <property type="evidence" value="ECO:0007669"/>
    <property type="project" value="TreeGrafter"/>
</dbReference>
<keyword evidence="5" id="KW-0808">Transferase</keyword>
<dbReference type="Gene3D" id="3.30.565.10">
    <property type="entry name" value="Histidine kinase-like ATPase, C-terminal domain"/>
    <property type="match status" value="1"/>
</dbReference>
<evidence type="ECO:0000256" key="8">
    <source>
        <dbReference type="ARBA" id="ARBA00022989"/>
    </source>
</evidence>
<accession>A0A0R1P597</accession>
<evidence type="ECO:0000256" key="4">
    <source>
        <dbReference type="ARBA" id="ARBA00022475"/>
    </source>
</evidence>
<comment type="catalytic activity">
    <reaction evidence="1">
        <text>ATP + protein L-histidine = ADP + protein N-phospho-L-histidine.</text>
        <dbReference type="EC" id="2.7.13.3"/>
    </reaction>
</comment>
<dbReference type="PANTHER" id="PTHR45453">
    <property type="entry name" value="PHOSPHATE REGULON SENSOR PROTEIN PHOR"/>
    <property type="match status" value="1"/>
</dbReference>
<dbReference type="SUPFAM" id="SSF55874">
    <property type="entry name" value="ATPase domain of HSP90 chaperone/DNA topoisomerase II/histidine kinase"/>
    <property type="match status" value="1"/>
</dbReference>
<evidence type="ECO:0000256" key="3">
    <source>
        <dbReference type="ARBA" id="ARBA00012438"/>
    </source>
</evidence>
<dbReference type="PANTHER" id="PTHR45453:SF2">
    <property type="entry name" value="HISTIDINE KINASE"/>
    <property type="match status" value="1"/>
</dbReference>
<keyword evidence="6" id="KW-0812">Transmembrane</keyword>
<dbReference type="InterPro" id="IPR003594">
    <property type="entry name" value="HATPase_dom"/>
</dbReference>
<evidence type="ECO:0000313" key="12">
    <source>
        <dbReference type="EMBL" id="KRL27729.1"/>
    </source>
</evidence>
<comment type="subcellular location">
    <subcellularLocation>
        <location evidence="2">Cell membrane</location>
        <topology evidence="2">Multi-pass membrane protein</topology>
    </subcellularLocation>
</comment>
<protein>
    <recommendedName>
        <fullName evidence="3">histidine kinase</fullName>
        <ecNumber evidence="3">2.7.13.3</ecNumber>
    </recommendedName>
</protein>
<gene>
    <name evidence="12" type="ORF">FD27_GL000469</name>
</gene>
<evidence type="ECO:0000259" key="11">
    <source>
        <dbReference type="PROSITE" id="PS50109"/>
    </source>
</evidence>
<evidence type="ECO:0000313" key="13">
    <source>
        <dbReference type="Proteomes" id="UP000051445"/>
    </source>
</evidence>
<comment type="caution">
    <text evidence="12">The sequence shown here is derived from an EMBL/GenBank/DDBJ whole genome shotgun (WGS) entry which is preliminary data.</text>
</comment>
<name>A0A0R1P597_9LACO</name>
<evidence type="ECO:0000256" key="6">
    <source>
        <dbReference type="ARBA" id="ARBA00022692"/>
    </source>
</evidence>